<evidence type="ECO:0000313" key="3">
    <source>
        <dbReference type="Proteomes" id="UP000607645"/>
    </source>
</evidence>
<organism evidence="2 3">
    <name type="scientific">Lawsonibacter faecis</name>
    <dbReference type="NCBI Taxonomy" id="2763052"/>
    <lineage>
        <taxon>Bacteria</taxon>
        <taxon>Bacillati</taxon>
        <taxon>Bacillota</taxon>
        <taxon>Clostridia</taxon>
        <taxon>Eubacteriales</taxon>
        <taxon>Oscillospiraceae</taxon>
        <taxon>Lawsonibacter</taxon>
    </lineage>
</organism>
<comment type="caution">
    <text evidence="2">The sequence shown here is derived from an EMBL/GenBank/DDBJ whole genome shotgun (WGS) entry which is preliminary data.</text>
</comment>
<accession>A0A8J6MH28</accession>
<feature type="transmembrane region" description="Helical" evidence="1">
    <location>
        <begin position="7"/>
        <end position="27"/>
    </location>
</feature>
<proteinExistence type="predicted"/>
<keyword evidence="1" id="KW-0472">Membrane</keyword>
<keyword evidence="1" id="KW-1133">Transmembrane helix</keyword>
<dbReference type="AlphaFoldDB" id="A0A8J6MH28"/>
<reference evidence="2" key="1">
    <citation type="submission" date="2020-08" db="EMBL/GenBank/DDBJ databases">
        <title>Genome public.</title>
        <authorList>
            <person name="Liu C."/>
            <person name="Sun Q."/>
        </authorList>
    </citation>
    <scope>NUCLEOTIDE SEQUENCE</scope>
    <source>
        <strain evidence="2">NSJ-52</strain>
    </source>
</reference>
<keyword evidence="1" id="KW-0812">Transmembrane</keyword>
<dbReference type="Proteomes" id="UP000607645">
    <property type="component" value="Unassembled WGS sequence"/>
</dbReference>
<feature type="transmembrane region" description="Helical" evidence="1">
    <location>
        <begin position="33"/>
        <end position="53"/>
    </location>
</feature>
<protein>
    <submittedName>
        <fullName evidence="2">Uncharacterized protein</fullName>
    </submittedName>
</protein>
<evidence type="ECO:0000256" key="1">
    <source>
        <dbReference type="SAM" id="Phobius"/>
    </source>
</evidence>
<name>A0A8J6MH28_9FIRM</name>
<evidence type="ECO:0000313" key="2">
    <source>
        <dbReference type="EMBL" id="MBC5738063.1"/>
    </source>
</evidence>
<dbReference type="EMBL" id="JACOPQ010000012">
    <property type="protein sequence ID" value="MBC5738063.1"/>
    <property type="molecule type" value="Genomic_DNA"/>
</dbReference>
<dbReference type="RefSeq" id="WP_186919858.1">
    <property type="nucleotide sequence ID" value="NZ_JACOPQ010000012.1"/>
</dbReference>
<sequence length="180" mass="20345">MVRHLMYQNFIFLFIFGGGVSFLYFLLHKGNKYRWVSGGIASACAVVIVVYFLPFSVQMPMESAEKLGGVSVYVQGIRVDLTTEQKQELVELCNELKFQRQVGQQNFTYVGEKMAQVVINGVGNHLSVLFSMEKDGFNGNFLLYAVTDKVDRVLNPEAVLNYLYDLVEEQKDKGTVFSPS</sequence>
<keyword evidence="3" id="KW-1185">Reference proteome</keyword>
<gene>
    <name evidence="2" type="ORF">H8S62_13705</name>
</gene>